<reference evidence="3" key="1">
    <citation type="journal article" date="2019" name="Int. J. Syst. Evol. Microbiol.">
        <title>The Global Catalogue of Microorganisms (GCM) 10K type strain sequencing project: providing services to taxonomists for standard genome sequencing and annotation.</title>
        <authorList>
            <consortium name="The Broad Institute Genomics Platform"/>
            <consortium name="The Broad Institute Genome Sequencing Center for Infectious Disease"/>
            <person name="Wu L."/>
            <person name="Ma J."/>
        </authorList>
    </citation>
    <scope>NUCLEOTIDE SEQUENCE [LARGE SCALE GENOMIC DNA]</scope>
    <source>
        <strain evidence="3">CCUG 58412</strain>
    </source>
</reference>
<evidence type="ECO:0000313" key="3">
    <source>
        <dbReference type="Proteomes" id="UP001597128"/>
    </source>
</evidence>
<feature type="domain" description="Aspartate/glutamate/uridylate kinase" evidence="1">
    <location>
        <begin position="7"/>
        <end position="168"/>
    </location>
</feature>
<dbReference type="Proteomes" id="UP001597128">
    <property type="component" value="Unassembled WGS sequence"/>
</dbReference>
<dbReference type="RefSeq" id="WP_379055878.1">
    <property type="nucleotide sequence ID" value="NZ_JBHTKB010000001.1"/>
</dbReference>
<dbReference type="SUPFAM" id="SSF53633">
    <property type="entry name" value="Carbamate kinase-like"/>
    <property type="match status" value="1"/>
</dbReference>
<dbReference type="InterPro" id="IPR036393">
    <property type="entry name" value="AceGlu_kinase-like_sf"/>
</dbReference>
<keyword evidence="3" id="KW-1185">Reference proteome</keyword>
<accession>A0ABW3F594</accession>
<dbReference type="Gene3D" id="3.40.1160.10">
    <property type="entry name" value="Acetylglutamate kinase-like"/>
    <property type="match status" value="1"/>
</dbReference>
<dbReference type="Pfam" id="PF00696">
    <property type="entry name" value="AA_kinase"/>
    <property type="match status" value="1"/>
</dbReference>
<comment type="caution">
    <text evidence="2">The sequence shown here is derived from an EMBL/GenBank/DDBJ whole genome shotgun (WGS) entry which is preliminary data.</text>
</comment>
<sequence length="226" mass="24803">MSGENTMWVIKLGGSVTHHDILLKWLQLVARWGDGKVIIVPGGGVYANAVREFQQMRQSLPSGHLSDVHAHALAIYAMDQMARSLVAMLPELTLVRNPLEIAERGWQHRGLVWLPSEMALNPELWAGTALPESWETTSDSLAAWLACQLEASHLLLVKSDDRLLQQQPSHALAALQADGIVDTGLSSILPQATFQTWVMHHSHVGQFEPGLDAQILSGLVTLPHQS</sequence>
<dbReference type="EMBL" id="JBHTKB010000001">
    <property type="protein sequence ID" value="MFD0912727.1"/>
    <property type="molecule type" value="Genomic_DNA"/>
</dbReference>
<organism evidence="2 3">
    <name type="scientific">Methylophilus luteus</name>
    <dbReference type="NCBI Taxonomy" id="640108"/>
    <lineage>
        <taxon>Bacteria</taxon>
        <taxon>Pseudomonadati</taxon>
        <taxon>Pseudomonadota</taxon>
        <taxon>Betaproteobacteria</taxon>
        <taxon>Nitrosomonadales</taxon>
        <taxon>Methylophilaceae</taxon>
        <taxon>Methylophilus</taxon>
    </lineage>
</organism>
<protein>
    <recommendedName>
        <fullName evidence="1">Aspartate/glutamate/uridylate kinase domain-containing protein</fullName>
    </recommendedName>
</protein>
<proteinExistence type="predicted"/>
<dbReference type="InterPro" id="IPR001048">
    <property type="entry name" value="Asp/Glu/Uridylate_kinase"/>
</dbReference>
<name>A0ABW3F594_9PROT</name>
<gene>
    <name evidence="2" type="ORF">ACFQ1Z_04140</name>
</gene>
<evidence type="ECO:0000313" key="2">
    <source>
        <dbReference type="EMBL" id="MFD0912727.1"/>
    </source>
</evidence>
<evidence type="ECO:0000259" key="1">
    <source>
        <dbReference type="Pfam" id="PF00696"/>
    </source>
</evidence>